<evidence type="ECO:0000256" key="2">
    <source>
        <dbReference type="ARBA" id="ARBA00023125"/>
    </source>
</evidence>
<reference evidence="5 6" key="1">
    <citation type="journal article" date="2010" name="PLoS ONE">
        <title>The genome sequence of the rumen methanogen Methanobrevibacter ruminantium reveals new possibilities for controlling ruminant methane emissions.</title>
        <authorList>
            <person name="Leahy S.C."/>
            <person name="Kelly W.J."/>
            <person name="Altermann E."/>
            <person name="Ronimus R.S."/>
            <person name="Yeoman C.J."/>
            <person name="Pacheco D.M."/>
            <person name="Li D."/>
            <person name="Kong Z."/>
            <person name="McTavish S."/>
            <person name="Sang C."/>
            <person name="Lambie S.C."/>
            <person name="Janssen P.H."/>
            <person name="Dey D."/>
            <person name="Attwood G.T."/>
        </authorList>
    </citation>
    <scope>NUCLEOTIDE SEQUENCE [LARGE SCALE GENOMIC DNA]</scope>
    <source>
        <strain evidence="6">ATCC 35063 / DSM 1093 / JCM 13430 / OCM 146 / M1</strain>
    </source>
</reference>
<dbReference type="InterPro" id="IPR036390">
    <property type="entry name" value="WH_DNA-bd_sf"/>
</dbReference>
<dbReference type="InterPro" id="IPR011991">
    <property type="entry name" value="ArsR-like_HTH"/>
</dbReference>
<protein>
    <submittedName>
        <fullName evidence="5">Transcriptional regulator MarR family</fullName>
    </submittedName>
</protein>
<dbReference type="Pfam" id="PF01047">
    <property type="entry name" value="MarR"/>
    <property type="match status" value="1"/>
</dbReference>
<evidence type="ECO:0000313" key="6">
    <source>
        <dbReference type="Proteomes" id="UP000008680"/>
    </source>
</evidence>
<evidence type="ECO:0000256" key="3">
    <source>
        <dbReference type="ARBA" id="ARBA00023163"/>
    </source>
</evidence>
<dbReference type="PRINTS" id="PR00598">
    <property type="entry name" value="HTHMARR"/>
</dbReference>
<dbReference type="eggNOG" id="arCOG03177">
    <property type="taxonomic scope" value="Archaea"/>
</dbReference>
<dbReference type="SUPFAM" id="SSF46785">
    <property type="entry name" value="Winged helix' DNA-binding domain"/>
    <property type="match status" value="1"/>
</dbReference>
<dbReference type="KEGG" id="mru:mru_1629"/>
<keyword evidence="6" id="KW-1185">Reference proteome</keyword>
<dbReference type="AlphaFoldDB" id="D3E4T5"/>
<dbReference type="PROSITE" id="PS50995">
    <property type="entry name" value="HTH_MARR_2"/>
    <property type="match status" value="1"/>
</dbReference>
<dbReference type="PANTHER" id="PTHR42756">
    <property type="entry name" value="TRANSCRIPTIONAL REGULATOR, MARR"/>
    <property type="match status" value="1"/>
</dbReference>
<evidence type="ECO:0000256" key="1">
    <source>
        <dbReference type="ARBA" id="ARBA00023015"/>
    </source>
</evidence>
<dbReference type="InterPro" id="IPR036388">
    <property type="entry name" value="WH-like_DNA-bd_sf"/>
</dbReference>
<dbReference type="EMBL" id="CP001719">
    <property type="protein sequence ID" value="ADC47479.1"/>
    <property type="molecule type" value="Genomic_DNA"/>
</dbReference>
<feature type="domain" description="HTH marR-type" evidence="4">
    <location>
        <begin position="25"/>
        <end position="153"/>
    </location>
</feature>
<dbReference type="Gene3D" id="1.10.10.10">
    <property type="entry name" value="Winged helix-like DNA-binding domain superfamily/Winged helix DNA-binding domain"/>
    <property type="match status" value="1"/>
</dbReference>
<dbReference type="PATRIC" id="fig|634498.28.peg.1630"/>
<dbReference type="SMART" id="SM00347">
    <property type="entry name" value="HTH_MARR"/>
    <property type="match status" value="1"/>
</dbReference>
<sequence>MNGGNNLDNNCKNLGNILNPTEVNNQLLFHKFIMINEILDKRNKKQNPEMKSITKGQGRLIVLLKRKDKLSTKELSEILNVSVSSLNETLNKLEQKNFIKKVPSEKDKRILLVELTEEGRQLEFKNHEDIDIFDFLSKEEKENLNDYLNQLTLSLHEKFKREDPEKYAKIVKNRKEIFDKYFKDENNNETCFEFIDCSKK</sequence>
<dbReference type="OrthoDB" id="82486at2157"/>
<organism evidence="5 6">
    <name type="scientific">Methanobrevibacter ruminantium (strain ATCC 35063 / DSM 1093 / JCM 13430 / OCM 146 / M1)</name>
    <name type="common">Methanobacterium ruminantium</name>
    <dbReference type="NCBI Taxonomy" id="634498"/>
    <lineage>
        <taxon>Archaea</taxon>
        <taxon>Methanobacteriati</taxon>
        <taxon>Methanobacteriota</taxon>
        <taxon>Methanomada group</taxon>
        <taxon>Methanobacteria</taxon>
        <taxon>Methanobacteriales</taxon>
        <taxon>Methanobacteriaceae</taxon>
        <taxon>Methanobrevibacter</taxon>
    </lineage>
</organism>
<evidence type="ECO:0000313" key="5">
    <source>
        <dbReference type="EMBL" id="ADC47479.1"/>
    </source>
</evidence>
<keyword evidence="1" id="KW-0805">Transcription regulation</keyword>
<keyword evidence="3" id="KW-0804">Transcription</keyword>
<proteinExistence type="predicted"/>
<accession>D3E4T5</accession>
<keyword evidence="2" id="KW-0238">DNA-binding</keyword>
<dbReference type="STRING" id="634498.mru_1629"/>
<dbReference type="RefSeq" id="WP_012956427.1">
    <property type="nucleotide sequence ID" value="NC_013790.1"/>
</dbReference>
<evidence type="ECO:0000259" key="4">
    <source>
        <dbReference type="PROSITE" id="PS50995"/>
    </source>
</evidence>
<dbReference type="Proteomes" id="UP000008680">
    <property type="component" value="Chromosome"/>
</dbReference>
<dbReference type="InterPro" id="IPR000835">
    <property type="entry name" value="HTH_MarR-typ"/>
</dbReference>
<dbReference type="GO" id="GO:0003677">
    <property type="term" value="F:DNA binding"/>
    <property type="evidence" value="ECO:0007669"/>
    <property type="project" value="UniProtKB-KW"/>
</dbReference>
<name>D3E4T5_METRM</name>
<dbReference type="GO" id="GO:0003700">
    <property type="term" value="F:DNA-binding transcription factor activity"/>
    <property type="evidence" value="ECO:0007669"/>
    <property type="project" value="InterPro"/>
</dbReference>
<dbReference type="PANTHER" id="PTHR42756:SF1">
    <property type="entry name" value="TRANSCRIPTIONAL REPRESSOR OF EMRAB OPERON"/>
    <property type="match status" value="1"/>
</dbReference>
<gene>
    <name evidence="5" type="ordered locus">mru_1629</name>
</gene>
<dbReference type="CDD" id="cd00090">
    <property type="entry name" value="HTH_ARSR"/>
    <property type="match status" value="1"/>
</dbReference>
<dbReference type="HOGENOM" id="CLU_083287_14_1_2"/>
<dbReference type="GeneID" id="8771288"/>